<dbReference type="STRING" id="400682.A0A1X7VHJ0"/>
<proteinExistence type="inferred from homology"/>
<dbReference type="Proteomes" id="UP000007879">
    <property type="component" value="Unassembled WGS sequence"/>
</dbReference>
<feature type="transmembrane region" description="Helical" evidence="9">
    <location>
        <begin position="464"/>
        <end position="488"/>
    </location>
</feature>
<feature type="transmembrane region" description="Helical" evidence="9">
    <location>
        <begin position="389"/>
        <end position="419"/>
    </location>
</feature>
<accession>A0A1X7VHJ0</accession>
<dbReference type="GO" id="GO:0016020">
    <property type="term" value="C:membrane"/>
    <property type="evidence" value="ECO:0007669"/>
    <property type="project" value="UniProtKB-SubCell"/>
</dbReference>
<dbReference type="GO" id="GO:0015379">
    <property type="term" value="F:potassium:chloride symporter activity"/>
    <property type="evidence" value="ECO:0007669"/>
    <property type="project" value="TreeGrafter"/>
</dbReference>
<dbReference type="PANTHER" id="PTHR11827">
    <property type="entry name" value="SOLUTE CARRIER FAMILY 12, CATION COTRANSPORTERS"/>
    <property type="match status" value="1"/>
</dbReference>
<feature type="compositionally biased region" description="Pro residues" evidence="8">
    <location>
        <begin position="1"/>
        <end position="20"/>
    </location>
</feature>
<comment type="similarity">
    <text evidence="2">Belongs to the SLC12A transporter family.</text>
</comment>
<feature type="transmembrane region" description="Helical" evidence="9">
    <location>
        <begin position="311"/>
        <end position="335"/>
    </location>
</feature>
<dbReference type="AlphaFoldDB" id="A0A1X7VHJ0"/>
<dbReference type="KEGG" id="aqu:100641585"/>
<feature type="transmembrane region" description="Helical" evidence="9">
    <location>
        <begin position="347"/>
        <end position="369"/>
    </location>
</feature>
<dbReference type="GO" id="GO:0006884">
    <property type="term" value="P:cell volume homeostasis"/>
    <property type="evidence" value="ECO:0007669"/>
    <property type="project" value="TreeGrafter"/>
</dbReference>
<feature type="transmembrane region" description="Helical" evidence="9">
    <location>
        <begin position="159"/>
        <end position="180"/>
    </location>
</feature>
<feature type="transmembrane region" description="Helical" evidence="9">
    <location>
        <begin position="523"/>
        <end position="541"/>
    </location>
</feature>
<evidence type="ECO:0000256" key="7">
    <source>
        <dbReference type="ARBA" id="ARBA00023136"/>
    </source>
</evidence>
<evidence type="ECO:0000256" key="3">
    <source>
        <dbReference type="ARBA" id="ARBA00019359"/>
    </source>
</evidence>
<dbReference type="GO" id="GO:0055064">
    <property type="term" value="P:chloride ion homeostasis"/>
    <property type="evidence" value="ECO:0007669"/>
    <property type="project" value="TreeGrafter"/>
</dbReference>
<feature type="region of interest" description="Disordered" evidence="8">
    <location>
        <begin position="1"/>
        <end position="28"/>
    </location>
</feature>
<evidence type="ECO:0000259" key="11">
    <source>
        <dbReference type="Pfam" id="PF03522"/>
    </source>
</evidence>
<evidence type="ECO:0000256" key="1">
    <source>
        <dbReference type="ARBA" id="ARBA00004141"/>
    </source>
</evidence>
<sequence length="939" mass="104328">MASFSTPPPCSSPSPPPPSLPLAKGQDQPVRGVKISFSVMEGSGQTSKDEISIDGLPQDEGVPLLQKKVTQKYEARKKKLGMIFGVTIPCILSIFSVVLFLRLGMVVGQAGFLETIVMLLIGYSVVVLTVLSISAIATNGNVEGGGVYFMISRALGPEFGGSIGAIFVIANIFGSATYIIGFVEALVSNFGDGSLFYPENYTLTHPVLPESYGYKLLYGSIILLFCLIVCLVGAGLFAKTTFIIFILVMTSIISCLVSFGYMMGPFPVPIAPDNTLKDSDVSFNYTGFSFGTFTDNFFSHYEKDYTQMKKLSFQLVFAILFNGCTGIMAGANISGELKSPSTAIPQGTLLACGITFCIYVVLFTLTAFTCEYEMLINNYNYLQYINIRPWLITVGVFAATLSAALSNLIGASRVLYALAKDRLFSGILHPFTWTVGKKKEPIVSVLLCWFLVQCTLFIGKLNAIAPIVTMFFLLSYGVVNLACLALKFASAPNFRPTFQFYSRYTSFLGALSCFVLMFVIQPLYAAITLVIMILLFVILLLRSPATPWGDVSQALIYHQVRKYLLRLDIRKSHVKFWRPEILLMVTNPRSSFRMIKFCNDLKKGGLYVLGHVVVQPFNPEVADYYNKQLKTWLDFVEISKFKAFVELTVSDTFRAGTRSLLTAAGLGGMKPNILGLGFYSKEVPQSCLTDLKEQVEKRSKFVRVMIRDTTLNKYDDINRDLPPLRQTEDDQILSQMEYVGVVQDAMTMGKNICILRHFEQFDNKPKAHPYIDVWPLCVRFNEEFENTFTLMMQLACVLHMKDSWKSSTKIRIFVVTETSSDGVMERTVMYDFLKDARIDAEVIIISQPVGISMSDSINTFTESFTSAARLGRGVAYYRNINGLMMENSLNASVIFTALPVPPEDINKAKDYINELSVLSNNLPPTVMVHGSMPVITNSI</sequence>
<protein>
    <recommendedName>
        <fullName evidence="3">Solute carrier family 12 member 9</fullName>
    </recommendedName>
</protein>
<evidence type="ECO:0000256" key="6">
    <source>
        <dbReference type="ARBA" id="ARBA00022989"/>
    </source>
</evidence>
<dbReference type="eggNOG" id="KOG1288">
    <property type="taxonomic scope" value="Eukaryota"/>
</dbReference>
<dbReference type="EnsemblMetazoa" id="Aqu2.1.39780_001">
    <property type="protein sequence ID" value="Aqu2.1.39780_001"/>
    <property type="gene ID" value="Aqu2.1.39780"/>
</dbReference>
<feature type="domain" description="Amino acid permease/ SLC12A" evidence="10">
    <location>
        <begin position="85"/>
        <end position="582"/>
    </location>
</feature>
<dbReference type="InterPro" id="IPR004842">
    <property type="entry name" value="SLC12A_fam"/>
</dbReference>
<dbReference type="InterPro" id="IPR018491">
    <property type="entry name" value="SLC12_C"/>
</dbReference>
<reference evidence="12" key="2">
    <citation type="submission" date="2017-05" db="UniProtKB">
        <authorList>
            <consortium name="EnsemblMetazoa"/>
        </authorList>
    </citation>
    <scope>IDENTIFICATION</scope>
</reference>
<dbReference type="Pfam" id="PF03522">
    <property type="entry name" value="SLC12"/>
    <property type="match status" value="1"/>
</dbReference>
<feature type="transmembrane region" description="Helical" evidence="9">
    <location>
        <begin position="242"/>
        <end position="263"/>
    </location>
</feature>
<dbReference type="EnsemblMetazoa" id="XM_019993195.1">
    <property type="protein sequence ID" value="XP_019848754.1"/>
    <property type="gene ID" value="LOC100641585"/>
</dbReference>
<name>A0A1X7VHJ0_AMPQE</name>
<evidence type="ECO:0000313" key="13">
    <source>
        <dbReference type="Proteomes" id="UP000007879"/>
    </source>
</evidence>
<comment type="subcellular location">
    <subcellularLocation>
        <location evidence="1">Membrane</location>
        <topology evidence="1">Multi-pass membrane protein</topology>
    </subcellularLocation>
</comment>
<dbReference type="InterPro" id="IPR004841">
    <property type="entry name" value="AA-permease/SLC12A_dom"/>
</dbReference>
<keyword evidence="4" id="KW-0813">Transport</keyword>
<dbReference type="GO" id="GO:0055075">
    <property type="term" value="P:potassium ion homeostasis"/>
    <property type="evidence" value="ECO:0007669"/>
    <property type="project" value="TreeGrafter"/>
</dbReference>
<feature type="transmembrane region" description="Helical" evidence="9">
    <location>
        <begin position="216"/>
        <end position="237"/>
    </location>
</feature>
<evidence type="ECO:0000256" key="9">
    <source>
        <dbReference type="SAM" id="Phobius"/>
    </source>
</evidence>
<keyword evidence="6 9" id="KW-1133">Transmembrane helix</keyword>
<dbReference type="OrthoDB" id="2020542at2759"/>
<keyword evidence="5 9" id="KW-0812">Transmembrane</keyword>
<dbReference type="FunFam" id="1.20.1740.10:FF:000013">
    <property type="entry name" value="Solute carrier family 12 member"/>
    <property type="match status" value="1"/>
</dbReference>
<dbReference type="Gene3D" id="1.20.1740.10">
    <property type="entry name" value="Amino acid/polyamine transporter I"/>
    <property type="match status" value="1"/>
</dbReference>
<reference evidence="13" key="1">
    <citation type="journal article" date="2010" name="Nature">
        <title>The Amphimedon queenslandica genome and the evolution of animal complexity.</title>
        <authorList>
            <person name="Srivastava M."/>
            <person name="Simakov O."/>
            <person name="Chapman J."/>
            <person name="Fahey B."/>
            <person name="Gauthier M.E."/>
            <person name="Mitros T."/>
            <person name="Richards G.S."/>
            <person name="Conaco C."/>
            <person name="Dacre M."/>
            <person name="Hellsten U."/>
            <person name="Larroux C."/>
            <person name="Putnam N.H."/>
            <person name="Stanke M."/>
            <person name="Adamska M."/>
            <person name="Darling A."/>
            <person name="Degnan S.M."/>
            <person name="Oakley T.H."/>
            <person name="Plachetzki D.C."/>
            <person name="Zhai Y."/>
            <person name="Adamski M."/>
            <person name="Calcino A."/>
            <person name="Cummins S.F."/>
            <person name="Goodstein D.M."/>
            <person name="Harris C."/>
            <person name="Jackson D.J."/>
            <person name="Leys S.P."/>
            <person name="Shu S."/>
            <person name="Woodcroft B.J."/>
            <person name="Vervoort M."/>
            <person name="Kosik K.S."/>
            <person name="Manning G."/>
            <person name="Degnan B.M."/>
            <person name="Rokhsar D.S."/>
        </authorList>
    </citation>
    <scope>NUCLEOTIDE SEQUENCE [LARGE SCALE GENOMIC DNA]</scope>
</reference>
<evidence type="ECO:0000313" key="12">
    <source>
        <dbReference type="EnsemblMetazoa" id="Aqu2.1.39780_001"/>
    </source>
</evidence>
<keyword evidence="7 9" id="KW-0472">Membrane</keyword>
<evidence type="ECO:0000256" key="2">
    <source>
        <dbReference type="ARBA" id="ARBA00010593"/>
    </source>
</evidence>
<organism evidence="12">
    <name type="scientific">Amphimedon queenslandica</name>
    <name type="common">Sponge</name>
    <dbReference type="NCBI Taxonomy" id="400682"/>
    <lineage>
        <taxon>Eukaryota</taxon>
        <taxon>Metazoa</taxon>
        <taxon>Porifera</taxon>
        <taxon>Demospongiae</taxon>
        <taxon>Heteroscleromorpha</taxon>
        <taxon>Haplosclerida</taxon>
        <taxon>Niphatidae</taxon>
        <taxon>Amphimedon</taxon>
    </lineage>
</organism>
<evidence type="ECO:0000259" key="10">
    <source>
        <dbReference type="Pfam" id="PF00324"/>
    </source>
</evidence>
<dbReference type="PANTHER" id="PTHR11827:SF72">
    <property type="entry name" value="GH08340P"/>
    <property type="match status" value="1"/>
</dbReference>
<feature type="domain" description="SLC12A transporter C-terminal" evidence="11">
    <location>
        <begin position="595"/>
        <end position="680"/>
    </location>
</feature>
<gene>
    <name evidence="12" type="primary">100641585</name>
</gene>
<dbReference type="Pfam" id="PF00324">
    <property type="entry name" value="AA_permease"/>
    <property type="match status" value="1"/>
</dbReference>
<dbReference type="InParanoid" id="A0A1X7VHJ0"/>
<feature type="transmembrane region" description="Helical" evidence="9">
    <location>
        <begin position="80"/>
        <end position="103"/>
    </location>
</feature>
<feature type="transmembrane region" description="Helical" evidence="9">
    <location>
        <begin position="115"/>
        <end position="138"/>
    </location>
</feature>
<feature type="transmembrane region" description="Helical" evidence="9">
    <location>
        <begin position="440"/>
        <end position="458"/>
    </location>
</feature>
<keyword evidence="13" id="KW-1185">Reference proteome</keyword>
<evidence type="ECO:0000256" key="8">
    <source>
        <dbReference type="SAM" id="MobiDB-lite"/>
    </source>
</evidence>
<evidence type="ECO:0000256" key="5">
    <source>
        <dbReference type="ARBA" id="ARBA00022692"/>
    </source>
</evidence>
<evidence type="ECO:0000256" key="4">
    <source>
        <dbReference type="ARBA" id="ARBA00022448"/>
    </source>
</evidence>